<accession>A0A0J7KQB6</accession>
<feature type="domain" description="Reverse transcriptase" evidence="1">
    <location>
        <begin position="1"/>
        <end position="138"/>
    </location>
</feature>
<gene>
    <name evidence="2" type="ORF">RF55_7449</name>
</gene>
<dbReference type="Proteomes" id="UP000036403">
    <property type="component" value="Unassembled WGS sequence"/>
</dbReference>
<protein>
    <submittedName>
        <fullName evidence="2">Flagellar attachment zone protein 1-like protein</fullName>
    </submittedName>
</protein>
<reference evidence="2 3" key="1">
    <citation type="submission" date="2015-04" db="EMBL/GenBank/DDBJ databases">
        <title>Lasius niger genome sequencing.</title>
        <authorList>
            <person name="Konorov E.A."/>
            <person name="Nikitin M.A."/>
            <person name="Kirill M.V."/>
            <person name="Chang P."/>
        </authorList>
    </citation>
    <scope>NUCLEOTIDE SEQUENCE [LARGE SCALE GENOMIC DNA]</scope>
    <source>
        <tissue evidence="2">Whole</tissue>
    </source>
</reference>
<dbReference type="AlphaFoldDB" id="A0A0J7KQB6"/>
<proteinExistence type="predicted"/>
<dbReference type="Pfam" id="PF00078">
    <property type="entry name" value="RVT_1"/>
    <property type="match status" value="1"/>
</dbReference>
<dbReference type="InterPro" id="IPR000477">
    <property type="entry name" value="RT_dom"/>
</dbReference>
<evidence type="ECO:0000313" key="3">
    <source>
        <dbReference type="Proteomes" id="UP000036403"/>
    </source>
</evidence>
<sequence length="138" mass="15937">MDTAYKIYANILNVRLKEATEKIFEEGQFGFIAGRGTIDAIYALNFVVNKEIAKKKRKIFAFFADLKAAFDKVDRIELGKMLKKTEIGEQIRKRIMKTYKETKDIVKVGSKKSEEFWTRSKVRQGCSMSPTLFNVHLS</sequence>
<organism evidence="2 3">
    <name type="scientific">Lasius niger</name>
    <name type="common">Black garden ant</name>
    <dbReference type="NCBI Taxonomy" id="67767"/>
    <lineage>
        <taxon>Eukaryota</taxon>
        <taxon>Metazoa</taxon>
        <taxon>Ecdysozoa</taxon>
        <taxon>Arthropoda</taxon>
        <taxon>Hexapoda</taxon>
        <taxon>Insecta</taxon>
        <taxon>Pterygota</taxon>
        <taxon>Neoptera</taxon>
        <taxon>Endopterygota</taxon>
        <taxon>Hymenoptera</taxon>
        <taxon>Apocrita</taxon>
        <taxon>Aculeata</taxon>
        <taxon>Formicoidea</taxon>
        <taxon>Formicidae</taxon>
        <taxon>Formicinae</taxon>
        <taxon>Lasius</taxon>
        <taxon>Lasius</taxon>
    </lineage>
</organism>
<keyword evidence="3" id="KW-1185">Reference proteome</keyword>
<name>A0A0J7KQB6_LASNI</name>
<evidence type="ECO:0000259" key="1">
    <source>
        <dbReference type="PROSITE" id="PS50878"/>
    </source>
</evidence>
<dbReference type="OrthoDB" id="7697103at2759"/>
<dbReference type="EMBL" id="LBMM01004339">
    <property type="protein sequence ID" value="KMQ92547.1"/>
    <property type="molecule type" value="Genomic_DNA"/>
</dbReference>
<keyword evidence="2" id="KW-0969">Cilium</keyword>
<comment type="caution">
    <text evidence="2">The sequence shown here is derived from an EMBL/GenBank/DDBJ whole genome shotgun (WGS) entry which is preliminary data.</text>
</comment>
<evidence type="ECO:0000313" key="2">
    <source>
        <dbReference type="EMBL" id="KMQ92547.1"/>
    </source>
</evidence>
<dbReference type="PaxDb" id="67767-A0A0J7KQB6"/>
<dbReference type="PANTHER" id="PTHR19446">
    <property type="entry name" value="REVERSE TRANSCRIPTASES"/>
    <property type="match status" value="1"/>
</dbReference>
<keyword evidence="2" id="KW-0966">Cell projection</keyword>
<keyword evidence="2" id="KW-0282">Flagellum</keyword>
<dbReference type="STRING" id="67767.A0A0J7KQB6"/>
<dbReference type="PROSITE" id="PS50878">
    <property type="entry name" value="RT_POL"/>
    <property type="match status" value="1"/>
</dbReference>